<sequence>MGCLTKFVRECKRIDRVIIENIRSLFAVKNEMLFLVQTVIILSLTLGALRMGKDYLKAFVAAGIVLANIFVTKQIRLFGLDATGGNIIYASIFLATDLLSEHYSKKDAQDAVKIGFLAALLYLVCTQFILKYVPSDYDTVHDGMQGIFAFAPRIILASMLAYVVSQFHDVWTYNAIMSKTGRKMLWLRNNGSTWISQLIDSFLFAVVAFLGVLPLPVVWQIAISTYLLKVLVALLDTPFMYISYWVKSDR</sequence>
<keyword evidence="1" id="KW-1003">Cell membrane</keyword>
<dbReference type="AlphaFoldDB" id="A0A2G6KD87"/>
<comment type="function">
    <text evidence="1">Involved in the import of queuosine (Q) precursors, required for Q precursor salvage.</text>
</comment>
<feature type="transmembrane region" description="Helical" evidence="1">
    <location>
        <begin position="111"/>
        <end position="130"/>
    </location>
</feature>
<organism evidence="2 3">
    <name type="scientific">candidate division KSB3 bacterium</name>
    <dbReference type="NCBI Taxonomy" id="2044937"/>
    <lineage>
        <taxon>Bacteria</taxon>
        <taxon>candidate division KSB3</taxon>
    </lineage>
</organism>
<comment type="caution">
    <text evidence="2">The sequence shown here is derived from an EMBL/GenBank/DDBJ whole genome shotgun (WGS) entry which is preliminary data.</text>
</comment>
<gene>
    <name evidence="2" type="ORF">CSA56_14330</name>
</gene>
<protein>
    <recommendedName>
        <fullName evidence="1">Probable queuosine precursor transporter</fullName>
        <shortName evidence="1">Q precursor transporter</shortName>
    </recommendedName>
</protein>
<keyword evidence="1" id="KW-1133">Transmembrane helix</keyword>
<feature type="transmembrane region" description="Helical" evidence="1">
    <location>
        <begin position="55"/>
        <end position="71"/>
    </location>
</feature>
<dbReference type="EMBL" id="PDSK01000108">
    <property type="protein sequence ID" value="PIE32759.1"/>
    <property type="molecule type" value="Genomic_DNA"/>
</dbReference>
<feature type="transmembrane region" description="Helical" evidence="1">
    <location>
        <begin position="32"/>
        <end position="48"/>
    </location>
</feature>
<feature type="transmembrane region" description="Helical" evidence="1">
    <location>
        <begin position="194"/>
        <end position="214"/>
    </location>
</feature>
<dbReference type="GO" id="GO:0005886">
    <property type="term" value="C:plasma membrane"/>
    <property type="evidence" value="ECO:0007669"/>
    <property type="project" value="UniProtKB-SubCell"/>
</dbReference>
<evidence type="ECO:0000256" key="1">
    <source>
        <dbReference type="HAMAP-Rule" id="MF_02088"/>
    </source>
</evidence>
<comment type="similarity">
    <text evidence="1">Belongs to the vitamin uptake transporter (VUT/ECF) (TC 2.A.88) family. Q precursor transporter subfamily.</text>
</comment>
<feature type="transmembrane region" description="Helical" evidence="1">
    <location>
        <begin position="226"/>
        <end position="246"/>
    </location>
</feature>
<comment type="subcellular location">
    <subcellularLocation>
        <location evidence="1">Cell membrane</location>
        <topology evidence="1">Multi-pass membrane protein</topology>
    </subcellularLocation>
</comment>
<keyword evidence="1" id="KW-0472">Membrane</keyword>
<dbReference type="GO" id="GO:0022857">
    <property type="term" value="F:transmembrane transporter activity"/>
    <property type="evidence" value="ECO:0007669"/>
    <property type="project" value="UniProtKB-UniRule"/>
</dbReference>
<dbReference type="HAMAP" id="MF_02088">
    <property type="entry name" value="Q_prec_transport"/>
    <property type="match status" value="1"/>
</dbReference>
<evidence type="ECO:0000313" key="3">
    <source>
        <dbReference type="Proteomes" id="UP000230821"/>
    </source>
</evidence>
<keyword evidence="1" id="KW-0813">Transport</keyword>
<dbReference type="Pfam" id="PF02592">
    <property type="entry name" value="Vut_1"/>
    <property type="match status" value="1"/>
</dbReference>
<keyword evidence="1" id="KW-0812">Transmembrane</keyword>
<reference evidence="2 3" key="1">
    <citation type="submission" date="2017-10" db="EMBL/GenBank/DDBJ databases">
        <title>Novel microbial diversity and functional potential in the marine mammal oral microbiome.</title>
        <authorList>
            <person name="Dudek N.K."/>
            <person name="Sun C.L."/>
            <person name="Burstein D."/>
            <person name="Kantor R.S."/>
            <person name="Aliaga Goltsman D.S."/>
            <person name="Bik E.M."/>
            <person name="Thomas B.C."/>
            <person name="Banfield J.F."/>
            <person name="Relman D.A."/>
        </authorList>
    </citation>
    <scope>NUCLEOTIDE SEQUENCE [LARGE SCALE GENOMIC DNA]</scope>
    <source>
        <strain evidence="2">DOLJORAL78_47_16</strain>
    </source>
</reference>
<proteinExistence type="inferred from homology"/>
<dbReference type="InterPro" id="IPR003744">
    <property type="entry name" value="YhhQ"/>
</dbReference>
<feature type="transmembrane region" description="Helical" evidence="1">
    <location>
        <begin position="150"/>
        <end position="173"/>
    </location>
</feature>
<accession>A0A2G6KD87</accession>
<evidence type="ECO:0000313" key="2">
    <source>
        <dbReference type="EMBL" id="PIE32759.1"/>
    </source>
</evidence>
<dbReference type="Proteomes" id="UP000230821">
    <property type="component" value="Unassembled WGS sequence"/>
</dbReference>
<dbReference type="PANTHER" id="PTHR34300:SF2">
    <property type="entry name" value="QUEUOSINE PRECURSOR TRANSPORTER-RELATED"/>
    <property type="match status" value="1"/>
</dbReference>
<dbReference type="PANTHER" id="PTHR34300">
    <property type="entry name" value="QUEUOSINE PRECURSOR TRANSPORTER-RELATED"/>
    <property type="match status" value="1"/>
</dbReference>
<dbReference type="NCBIfam" id="TIGR00697">
    <property type="entry name" value="queuosine precursor transporter"/>
    <property type="match status" value="1"/>
</dbReference>
<name>A0A2G6KD87_9BACT</name>